<reference evidence="4" key="2">
    <citation type="submission" date="2020-09" db="EMBL/GenBank/DDBJ databases">
        <authorList>
            <person name="Sun Q."/>
            <person name="Zhou Y."/>
        </authorList>
    </citation>
    <scope>NUCLEOTIDE SEQUENCE</scope>
    <source>
        <strain evidence="4">CGMCC 1.12426</strain>
    </source>
</reference>
<dbReference type="RefSeq" id="WP_150497802.1">
    <property type="nucleotide sequence ID" value="NZ_BMFA01000017.1"/>
</dbReference>
<keyword evidence="1" id="KW-0175">Coiled coil</keyword>
<dbReference type="InterPro" id="IPR047650">
    <property type="entry name" value="Transpos_IS110"/>
</dbReference>
<evidence type="ECO:0000259" key="2">
    <source>
        <dbReference type="Pfam" id="PF01548"/>
    </source>
</evidence>
<dbReference type="EMBL" id="BMFA01000017">
    <property type="protein sequence ID" value="GGB62547.1"/>
    <property type="molecule type" value="Genomic_DNA"/>
</dbReference>
<organism evidence="4 5">
    <name type="scientific">Roseibium aquae</name>
    <dbReference type="NCBI Taxonomy" id="1323746"/>
    <lineage>
        <taxon>Bacteria</taxon>
        <taxon>Pseudomonadati</taxon>
        <taxon>Pseudomonadota</taxon>
        <taxon>Alphaproteobacteria</taxon>
        <taxon>Hyphomicrobiales</taxon>
        <taxon>Stappiaceae</taxon>
        <taxon>Roseibium</taxon>
    </lineage>
</organism>
<proteinExistence type="predicted"/>
<feature type="domain" description="Transposase IS116/IS110/IS902 C-terminal" evidence="3">
    <location>
        <begin position="189"/>
        <end position="269"/>
    </location>
</feature>
<keyword evidence="5" id="KW-1185">Reference proteome</keyword>
<name>A0A916X287_9HYPH</name>
<dbReference type="Pfam" id="PF01548">
    <property type="entry name" value="DEDD_Tnp_IS110"/>
    <property type="match status" value="1"/>
</dbReference>
<gene>
    <name evidence="4" type="ORF">GCM10011316_38080</name>
</gene>
<dbReference type="PANTHER" id="PTHR33055">
    <property type="entry name" value="TRANSPOSASE FOR INSERTION SEQUENCE ELEMENT IS1111A"/>
    <property type="match status" value="1"/>
</dbReference>
<dbReference type="OrthoDB" id="8261795at2"/>
<dbReference type="GO" id="GO:0006313">
    <property type="term" value="P:DNA transposition"/>
    <property type="evidence" value="ECO:0007669"/>
    <property type="project" value="InterPro"/>
</dbReference>
<dbReference type="Proteomes" id="UP000605148">
    <property type="component" value="Unassembled WGS sequence"/>
</dbReference>
<evidence type="ECO:0000259" key="3">
    <source>
        <dbReference type="Pfam" id="PF02371"/>
    </source>
</evidence>
<accession>A0A916X287</accession>
<sequence length="311" mass="34901">MRNIIGVDISKDRLDVFALADRTYHQFANDQHGIRALIRQLGKLDQPLVVFEATGAYHRRLEASLAKHAVHFHKINPRQSRRFAEATGRLAKTDRVDAAMLARMAAALSLSPQTPKAETHHDLRELLVARRALVKDLATGKAREKRALQPVVRRQITKRLRLAESQIAELEREILDRINDDPELCARFNILLSIPGISEITAFTMLVEMPELGTMSNKQAASLARLAPVSRQSGKWQGKEHIRGGRRELRRALYMPALSAMRFNPDLKTMSETLAARGKPAKVVITAVMRKLIVLSNILVAAGREWSPNQA</sequence>
<dbReference type="GO" id="GO:0003677">
    <property type="term" value="F:DNA binding"/>
    <property type="evidence" value="ECO:0007669"/>
    <property type="project" value="InterPro"/>
</dbReference>
<dbReference type="NCBIfam" id="NF033542">
    <property type="entry name" value="transpos_IS110"/>
    <property type="match status" value="1"/>
</dbReference>
<dbReference type="GO" id="GO:0004803">
    <property type="term" value="F:transposase activity"/>
    <property type="evidence" value="ECO:0007669"/>
    <property type="project" value="InterPro"/>
</dbReference>
<dbReference type="Pfam" id="PF02371">
    <property type="entry name" value="Transposase_20"/>
    <property type="match status" value="1"/>
</dbReference>
<evidence type="ECO:0000256" key="1">
    <source>
        <dbReference type="SAM" id="Coils"/>
    </source>
</evidence>
<dbReference type="InterPro" id="IPR003346">
    <property type="entry name" value="Transposase_20"/>
</dbReference>
<dbReference type="AlphaFoldDB" id="A0A916X287"/>
<evidence type="ECO:0000313" key="4">
    <source>
        <dbReference type="EMBL" id="GGB62547.1"/>
    </source>
</evidence>
<protein>
    <submittedName>
        <fullName evidence="4">IS110 family transposase</fullName>
    </submittedName>
</protein>
<dbReference type="InterPro" id="IPR002525">
    <property type="entry name" value="Transp_IS110-like_N"/>
</dbReference>
<comment type="caution">
    <text evidence="4">The sequence shown here is derived from an EMBL/GenBank/DDBJ whole genome shotgun (WGS) entry which is preliminary data.</text>
</comment>
<dbReference type="PANTHER" id="PTHR33055:SF13">
    <property type="entry name" value="TRANSPOSASE"/>
    <property type="match status" value="1"/>
</dbReference>
<feature type="coiled-coil region" evidence="1">
    <location>
        <begin position="153"/>
        <end position="180"/>
    </location>
</feature>
<feature type="domain" description="Transposase IS110-like N-terminal" evidence="2">
    <location>
        <begin position="5"/>
        <end position="149"/>
    </location>
</feature>
<reference evidence="4" key="1">
    <citation type="journal article" date="2014" name="Int. J. Syst. Evol. Microbiol.">
        <title>Complete genome sequence of Corynebacterium casei LMG S-19264T (=DSM 44701T), isolated from a smear-ripened cheese.</title>
        <authorList>
            <consortium name="US DOE Joint Genome Institute (JGI-PGF)"/>
            <person name="Walter F."/>
            <person name="Albersmeier A."/>
            <person name="Kalinowski J."/>
            <person name="Ruckert C."/>
        </authorList>
    </citation>
    <scope>NUCLEOTIDE SEQUENCE</scope>
    <source>
        <strain evidence="4">CGMCC 1.12426</strain>
    </source>
</reference>
<evidence type="ECO:0000313" key="5">
    <source>
        <dbReference type="Proteomes" id="UP000605148"/>
    </source>
</evidence>